<dbReference type="AlphaFoldDB" id="A0A7C9N2K2"/>
<dbReference type="OrthoDB" id="5455691at2"/>
<name>A0A7C9N2K2_9BACT</name>
<protein>
    <submittedName>
        <fullName evidence="1">Uncharacterized protein</fullName>
    </submittedName>
</protein>
<organism evidence="1 2">
    <name type="scientific">Solidesulfovibrio aerotolerans</name>
    <dbReference type="NCBI Taxonomy" id="295255"/>
    <lineage>
        <taxon>Bacteria</taxon>
        <taxon>Pseudomonadati</taxon>
        <taxon>Thermodesulfobacteriota</taxon>
        <taxon>Desulfovibrionia</taxon>
        <taxon>Desulfovibrionales</taxon>
        <taxon>Desulfovibrionaceae</taxon>
        <taxon>Solidesulfovibrio</taxon>
    </lineage>
</organism>
<accession>A0A7C9N2K2</accession>
<reference evidence="1 2" key="1">
    <citation type="submission" date="2020-01" db="EMBL/GenBank/DDBJ databases">
        <title>Genome sequence of Desulfovibrio aerotolerans DSM 16695(T).</title>
        <authorList>
            <person name="Karnachuk O."/>
            <person name="Avakyan M."/>
            <person name="Mardanov A."/>
            <person name="Kadnikov V."/>
            <person name="Ravin N."/>
        </authorList>
    </citation>
    <scope>NUCLEOTIDE SEQUENCE [LARGE SCALE GENOMIC DNA]</scope>
    <source>
        <strain evidence="1 2">DSM 16695</strain>
    </source>
</reference>
<gene>
    <name evidence="1" type="ORF">GTA51_17225</name>
</gene>
<evidence type="ECO:0000313" key="2">
    <source>
        <dbReference type="Proteomes" id="UP000482487"/>
    </source>
</evidence>
<keyword evidence="2" id="KW-1185">Reference proteome</keyword>
<dbReference type="RefSeq" id="WP_160963269.1">
    <property type="nucleotide sequence ID" value="NZ_WVUD01000045.1"/>
</dbReference>
<evidence type="ECO:0000313" key="1">
    <source>
        <dbReference type="EMBL" id="MYL84857.1"/>
    </source>
</evidence>
<comment type="caution">
    <text evidence="1">The sequence shown here is derived from an EMBL/GenBank/DDBJ whole genome shotgun (WGS) entry which is preliminary data.</text>
</comment>
<proteinExistence type="predicted"/>
<dbReference type="Proteomes" id="UP000482487">
    <property type="component" value="Unassembled WGS sequence"/>
</dbReference>
<dbReference type="EMBL" id="WVUD01000045">
    <property type="protein sequence ID" value="MYL84857.1"/>
    <property type="molecule type" value="Genomic_DNA"/>
</dbReference>
<sequence length="139" mass="14183">MADLIFTSFKDGLGRSSFNLSADTLKCALLTSAYAPSANHAVLADVVAAEAAGTGYTPGGQALTGVTWSVAAGKAALHAADPAWTTVTVTARYALIYAVKTVAGLTNPLLCLLDFGTDRGVIGGTFTVRFDALGVLTLE</sequence>